<keyword evidence="2" id="KW-1185">Reference proteome</keyword>
<dbReference type="Gene3D" id="3.40.50.1820">
    <property type="entry name" value="alpha/beta hydrolase"/>
    <property type="match status" value="1"/>
</dbReference>
<evidence type="ECO:0000313" key="2">
    <source>
        <dbReference type="Proteomes" id="UP000295719"/>
    </source>
</evidence>
<gene>
    <name evidence="1" type="ORF">EDC52_104214</name>
</gene>
<dbReference type="OrthoDB" id="9780765at2"/>
<name>A0A4R3YZ16_9GAMM</name>
<dbReference type="RefSeq" id="WP_131865348.1">
    <property type="nucleotide sequence ID" value="NZ_SMCR01000004.1"/>
</dbReference>
<dbReference type="SUPFAM" id="SSF53474">
    <property type="entry name" value="alpha/beta-Hydrolases"/>
    <property type="match status" value="1"/>
</dbReference>
<dbReference type="EMBL" id="SMCR01000004">
    <property type="protein sequence ID" value="TCV96774.1"/>
    <property type="molecule type" value="Genomic_DNA"/>
</dbReference>
<organism evidence="1 2">
    <name type="scientific">Biostraticola tofi</name>
    <dbReference type="NCBI Taxonomy" id="466109"/>
    <lineage>
        <taxon>Bacteria</taxon>
        <taxon>Pseudomonadati</taxon>
        <taxon>Pseudomonadota</taxon>
        <taxon>Gammaproteobacteria</taxon>
        <taxon>Enterobacterales</taxon>
        <taxon>Bruguierivoracaceae</taxon>
        <taxon>Biostraticola</taxon>
    </lineage>
</organism>
<dbReference type="InterPro" id="IPR029058">
    <property type="entry name" value="AB_hydrolase_fold"/>
</dbReference>
<protein>
    <recommendedName>
        <fullName evidence="3">Alpha/beta hydrolase family protein</fullName>
    </recommendedName>
</protein>
<evidence type="ECO:0008006" key="3">
    <source>
        <dbReference type="Google" id="ProtNLM"/>
    </source>
</evidence>
<dbReference type="Proteomes" id="UP000295719">
    <property type="component" value="Unassembled WGS sequence"/>
</dbReference>
<sequence length="146" mass="16281">MTMVNNMLDGALLSTALRRPLKVKETYFLTHFIKEQATNKQAFTPALLDMYAKSYAKPHTFTASFKYYRALNTSIEQNRQLDQTKLAIPVMASGGGGHGGMGQFQVDQMKEYATQVEGHVLPGCGHWLPEECAPQLNPLVVDFVNN</sequence>
<accession>A0A4R3YZ16</accession>
<proteinExistence type="predicted"/>
<dbReference type="AlphaFoldDB" id="A0A4R3YZ16"/>
<reference evidence="1 2" key="1">
    <citation type="submission" date="2019-03" db="EMBL/GenBank/DDBJ databases">
        <title>Genomic Encyclopedia of Type Strains, Phase IV (KMG-IV): sequencing the most valuable type-strain genomes for metagenomic binning, comparative biology and taxonomic classification.</title>
        <authorList>
            <person name="Goeker M."/>
        </authorList>
    </citation>
    <scope>NUCLEOTIDE SEQUENCE [LARGE SCALE GENOMIC DNA]</scope>
    <source>
        <strain evidence="1 2">DSM 19580</strain>
    </source>
</reference>
<comment type="caution">
    <text evidence="1">The sequence shown here is derived from an EMBL/GenBank/DDBJ whole genome shotgun (WGS) entry which is preliminary data.</text>
</comment>
<evidence type="ECO:0000313" key="1">
    <source>
        <dbReference type="EMBL" id="TCV96774.1"/>
    </source>
</evidence>